<keyword evidence="4 6" id="KW-0472">Membrane</keyword>
<dbReference type="InterPro" id="IPR011701">
    <property type="entry name" value="MFS"/>
</dbReference>
<evidence type="ECO:0000313" key="9">
    <source>
        <dbReference type="Proteomes" id="UP001150941"/>
    </source>
</evidence>
<dbReference type="PANTHER" id="PTHR23502">
    <property type="entry name" value="MAJOR FACILITATOR SUPERFAMILY"/>
    <property type="match status" value="1"/>
</dbReference>
<keyword evidence="2 6" id="KW-0812">Transmembrane</keyword>
<evidence type="ECO:0000256" key="1">
    <source>
        <dbReference type="ARBA" id="ARBA00004141"/>
    </source>
</evidence>
<keyword evidence="3 6" id="KW-1133">Transmembrane helix</keyword>
<dbReference type="Proteomes" id="UP001150941">
    <property type="component" value="Unassembled WGS sequence"/>
</dbReference>
<feature type="transmembrane region" description="Helical" evidence="6">
    <location>
        <begin position="142"/>
        <end position="161"/>
    </location>
</feature>
<keyword evidence="9" id="KW-1185">Reference proteome</keyword>
<feature type="region of interest" description="Disordered" evidence="5">
    <location>
        <begin position="1"/>
        <end position="21"/>
    </location>
</feature>
<feature type="region of interest" description="Disordered" evidence="5">
    <location>
        <begin position="274"/>
        <end position="305"/>
    </location>
</feature>
<reference evidence="8" key="2">
    <citation type="journal article" date="2023" name="IMA Fungus">
        <title>Comparative genomic study of the Penicillium genus elucidates a diverse pangenome and 15 lateral gene transfer events.</title>
        <authorList>
            <person name="Petersen C."/>
            <person name="Sorensen T."/>
            <person name="Nielsen M.R."/>
            <person name="Sondergaard T.E."/>
            <person name="Sorensen J.L."/>
            <person name="Fitzpatrick D.A."/>
            <person name="Frisvad J.C."/>
            <person name="Nielsen K.L."/>
        </authorList>
    </citation>
    <scope>NUCLEOTIDE SEQUENCE</scope>
    <source>
        <strain evidence="8">IBT 19713</strain>
    </source>
</reference>
<feature type="transmembrane region" description="Helical" evidence="6">
    <location>
        <begin position="426"/>
        <end position="446"/>
    </location>
</feature>
<evidence type="ECO:0000256" key="5">
    <source>
        <dbReference type="SAM" id="MobiDB-lite"/>
    </source>
</evidence>
<feature type="transmembrane region" description="Helical" evidence="6">
    <location>
        <begin position="112"/>
        <end position="130"/>
    </location>
</feature>
<feature type="transmembrane region" description="Helical" evidence="6">
    <location>
        <begin position="337"/>
        <end position="355"/>
    </location>
</feature>
<dbReference type="OrthoDB" id="5215911at2759"/>
<accession>A0A9W9PLG5</accession>
<dbReference type="InterPro" id="IPR036259">
    <property type="entry name" value="MFS_trans_sf"/>
</dbReference>
<feature type="transmembrane region" description="Helical" evidence="6">
    <location>
        <begin position="232"/>
        <end position="252"/>
    </location>
</feature>
<evidence type="ECO:0000256" key="4">
    <source>
        <dbReference type="ARBA" id="ARBA00023136"/>
    </source>
</evidence>
<dbReference type="GO" id="GO:0005886">
    <property type="term" value="C:plasma membrane"/>
    <property type="evidence" value="ECO:0007669"/>
    <property type="project" value="TreeGrafter"/>
</dbReference>
<dbReference type="Pfam" id="PF07690">
    <property type="entry name" value="MFS_1"/>
    <property type="match status" value="1"/>
</dbReference>
<feature type="transmembrane region" description="Helical" evidence="6">
    <location>
        <begin position="198"/>
        <end position="220"/>
    </location>
</feature>
<dbReference type="PANTHER" id="PTHR23502:SF34">
    <property type="entry name" value="PROTEIN HOL1"/>
    <property type="match status" value="1"/>
</dbReference>
<evidence type="ECO:0000313" key="8">
    <source>
        <dbReference type="EMBL" id="KAJ5248924.1"/>
    </source>
</evidence>
<reference evidence="8" key="1">
    <citation type="submission" date="2022-11" db="EMBL/GenBank/DDBJ databases">
        <authorList>
            <person name="Petersen C."/>
        </authorList>
    </citation>
    <scope>NUCLEOTIDE SEQUENCE</scope>
    <source>
        <strain evidence="8">IBT 19713</strain>
    </source>
</reference>
<dbReference type="EMBL" id="JAPQKS010000001">
    <property type="protein sequence ID" value="KAJ5248924.1"/>
    <property type="molecule type" value="Genomic_DNA"/>
</dbReference>
<feature type="transmembrane region" description="Helical" evidence="6">
    <location>
        <begin position="381"/>
        <end position="405"/>
    </location>
</feature>
<feature type="transmembrane region" description="Helical" evidence="6">
    <location>
        <begin position="74"/>
        <end position="92"/>
    </location>
</feature>
<name>A0A9W9PLG5_9EURO</name>
<comment type="caution">
    <text evidence="8">The sequence shown here is derived from an EMBL/GenBank/DDBJ whole genome shotgun (WGS) entry which is preliminary data.</text>
</comment>
<dbReference type="AlphaFoldDB" id="A0A9W9PLG5"/>
<feature type="transmembrane region" description="Helical" evidence="6">
    <location>
        <begin position="504"/>
        <end position="525"/>
    </location>
</feature>
<dbReference type="InterPro" id="IPR020846">
    <property type="entry name" value="MFS_dom"/>
</dbReference>
<evidence type="ECO:0000256" key="6">
    <source>
        <dbReference type="SAM" id="Phobius"/>
    </source>
</evidence>
<dbReference type="PROSITE" id="PS50850">
    <property type="entry name" value="MFS"/>
    <property type="match status" value="1"/>
</dbReference>
<protein>
    <recommendedName>
        <fullName evidence="7">Major facilitator superfamily (MFS) profile domain-containing protein</fullName>
    </recommendedName>
</protein>
<organism evidence="8 9">
    <name type="scientific">Penicillium chermesinum</name>
    <dbReference type="NCBI Taxonomy" id="63820"/>
    <lineage>
        <taxon>Eukaryota</taxon>
        <taxon>Fungi</taxon>
        <taxon>Dikarya</taxon>
        <taxon>Ascomycota</taxon>
        <taxon>Pezizomycotina</taxon>
        <taxon>Eurotiomycetes</taxon>
        <taxon>Eurotiomycetidae</taxon>
        <taxon>Eurotiales</taxon>
        <taxon>Aspergillaceae</taxon>
        <taxon>Penicillium</taxon>
    </lineage>
</organism>
<feature type="compositionally biased region" description="Basic and acidic residues" evidence="5">
    <location>
        <begin position="279"/>
        <end position="288"/>
    </location>
</feature>
<evidence type="ECO:0000259" key="7">
    <source>
        <dbReference type="PROSITE" id="PS50850"/>
    </source>
</evidence>
<dbReference type="GO" id="GO:0022857">
    <property type="term" value="F:transmembrane transporter activity"/>
    <property type="evidence" value="ECO:0007669"/>
    <property type="project" value="InterPro"/>
</dbReference>
<proteinExistence type="predicted"/>
<sequence length="547" mass="60574">MSDAIRLNSPAGPFGPANTANTANANVEHEAYTLELDLPGTERIFPAANGEITLIPSPTDSPDDPLNWPTWRRYWHAFLVLFIVALTAATSNDAGTAGNGMNAQLGISWDDINTAAGVLFVGIGYCSLLLSPAPFLYGRRISYLLCLLFSIVGSIWFARVQTVQDNIWNQLFVGASESCAEALAQLSLSDLFFQHHRGLVLGLYILATSIGTFLGPLIAGFITDSDVLGWRWVGWLAVIISGATLVVFLFGLEETSFDRKSVLQGQDIQQQTKQAVADRPLEEKDQQPRIDSVSSPADEESGRKQGKTYFQRIALITPSPTLIGSGFKQYFRRMWHTLRIFSFPAVLYSGLQWGAQDAWLTFYLTVEEDNWYDAPWNYSDAAVGIMNVPTLIGACIGCIYGGWFSDYFVMWMARRNHGVFEAESRLWLLFPVAIIAPAGLMLFGIGSDKDGTGPGPIMAYLQDAYPDMVLEGMVGVSVINNTIACIFTFTAQYWLDAESLSKTFIAIGVLSFGFLMTTAPMIYWGKTCRKLTRKRYENFLRIRDGIL</sequence>
<dbReference type="FunFam" id="1.20.1250.20:FF:000224">
    <property type="entry name" value="MFS transporter, putative"/>
    <property type="match status" value="1"/>
</dbReference>
<evidence type="ECO:0000256" key="2">
    <source>
        <dbReference type="ARBA" id="ARBA00022692"/>
    </source>
</evidence>
<evidence type="ECO:0000256" key="3">
    <source>
        <dbReference type="ARBA" id="ARBA00022989"/>
    </source>
</evidence>
<feature type="domain" description="Major facilitator superfamily (MFS) profile" evidence="7">
    <location>
        <begin position="73"/>
        <end position="547"/>
    </location>
</feature>
<dbReference type="SUPFAM" id="SSF103473">
    <property type="entry name" value="MFS general substrate transporter"/>
    <property type="match status" value="1"/>
</dbReference>
<comment type="subcellular location">
    <subcellularLocation>
        <location evidence="1">Membrane</location>
        <topology evidence="1">Multi-pass membrane protein</topology>
    </subcellularLocation>
</comment>
<dbReference type="GeneID" id="83196975"/>
<gene>
    <name evidence="8" type="ORF">N7468_000375</name>
</gene>
<dbReference type="RefSeq" id="XP_058335703.1">
    <property type="nucleotide sequence ID" value="XM_058469672.1"/>
</dbReference>
<dbReference type="Gene3D" id="1.20.1250.20">
    <property type="entry name" value="MFS general substrate transporter like domains"/>
    <property type="match status" value="1"/>
</dbReference>